<dbReference type="RefSeq" id="WP_160972767.1">
    <property type="nucleotide sequence ID" value="NZ_WWEN01000003.1"/>
</dbReference>
<proteinExistence type="predicted"/>
<evidence type="ECO:0000313" key="3">
    <source>
        <dbReference type="Proteomes" id="UP000479043"/>
    </source>
</evidence>
<name>A0A6L8LH07_9RHOB</name>
<comment type="caution">
    <text evidence="2">The sequence shown here is derived from an EMBL/GenBank/DDBJ whole genome shotgun (WGS) entry which is preliminary data.</text>
</comment>
<sequence>MVKTIGNPLSWGAAALTDAGHAIETAAENIGSHHQAIPEIRPLTLADIRMALRKGIDDFAHFRSDVMVMALLYPAIGILLAFAAFHRDMLHLFFPMAAGFALIGPFVATGLYELSRRREAGEPASWAQALAVFRPAVAGPVLALGLYLAVLYAIWLYAAAWIYEITMGPDLPDTLRGFATEVTTTSEGYAMIILGLAVGLVFALLVLVSSLISFPMLIDRRVGLPVAVAASFRLARQSPRAVCFWGLTVAAILIVASIPAFLGLILALPILGHATWHLYRAAVRFPD</sequence>
<protein>
    <submittedName>
        <fullName evidence="2">DUF2189 domain-containing protein</fullName>
    </submittedName>
</protein>
<feature type="transmembrane region" description="Helical" evidence="1">
    <location>
        <begin position="189"/>
        <end position="212"/>
    </location>
</feature>
<keyword evidence="1" id="KW-1133">Transmembrane helix</keyword>
<gene>
    <name evidence="2" type="ORF">GR167_07050</name>
</gene>
<keyword evidence="1" id="KW-0812">Transmembrane</keyword>
<dbReference type="Proteomes" id="UP000479043">
    <property type="component" value="Unassembled WGS sequence"/>
</dbReference>
<feature type="transmembrane region" description="Helical" evidence="1">
    <location>
        <begin position="242"/>
        <end position="271"/>
    </location>
</feature>
<organism evidence="2 3">
    <name type="scientific">Thalassovita mangrovi</name>
    <dbReference type="NCBI Taxonomy" id="2692236"/>
    <lineage>
        <taxon>Bacteria</taxon>
        <taxon>Pseudomonadati</taxon>
        <taxon>Pseudomonadota</taxon>
        <taxon>Alphaproteobacteria</taxon>
        <taxon>Rhodobacterales</taxon>
        <taxon>Roseobacteraceae</taxon>
        <taxon>Thalassovita</taxon>
    </lineage>
</organism>
<evidence type="ECO:0000256" key="1">
    <source>
        <dbReference type="SAM" id="Phobius"/>
    </source>
</evidence>
<reference evidence="2 3" key="1">
    <citation type="submission" date="2020-01" db="EMBL/GenBank/DDBJ databases">
        <authorList>
            <person name="Chen S."/>
        </authorList>
    </citation>
    <scope>NUCLEOTIDE SEQUENCE [LARGE SCALE GENOMIC DNA]</scope>
    <source>
        <strain evidence="2 3">GS-10</strain>
    </source>
</reference>
<dbReference type="InterPro" id="IPR018692">
    <property type="entry name" value="DUF2189"/>
</dbReference>
<keyword evidence="3" id="KW-1185">Reference proteome</keyword>
<feature type="transmembrane region" description="Helical" evidence="1">
    <location>
        <begin position="66"/>
        <end position="86"/>
    </location>
</feature>
<dbReference type="Pfam" id="PF09955">
    <property type="entry name" value="DUF2189"/>
    <property type="match status" value="1"/>
</dbReference>
<keyword evidence="1" id="KW-0472">Membrane</keyword>
<dbReference type="EMBL" id="WWEN01000003">
    <property type="protein sequence ID" value="MYM55055.1"/>
    <property type="molecule type" value="Genomic_DNA"/>
</dbReference>
<evidence type="ECO:0000313" key="2">
    <source>
        <dbReference type="EMBL" id="MYM55055.1"/>
    </source>
</evidence>
<feature type="transmembrane region" description="Helical" evidence="1">
    <location>
        <begin position="136"/>
        <end position="163"/>
    </location>
</feature>
<dbReference type="AlphaFoldDB" id="A0A6L8LH07"/>
<feature type="transmembrane region" description="Helical" evidence="1">
    <location>
        <begin position="92"/>
        <end position="115"/>
    </location>
</feature>
<accession>A0A6L8LH07</accession>